<sequence>MQAVTEPSGVSPETFKAEISGDPFTAAARCSVGTLLRFGLYPLYGASQKLHSAGLVNHWDDLCYSYVCLLAAEPDFTSTDILPSFRLYEVRRLSTATMTMSRLAPYGEDVLVQELNSYMLVWFKRKLFPEESLYSPGRITTNPSNIRKPSREPSYEIRVPSSFSIYGDLNQQWRFSMSNQTNCHEEHLCHVAVSSFRLLNSLDAIKHDAISNMEEGKKYLDTLNWKTNKERLDRCCNNSQKALRRLNVVFTSPY</sequence>
<evidence type="ECO:0000313" key="1">
    <source>
        <dbReference type="EMBL" id="KAF2584529.1"/>
    </source>
</evidence>
<comment type="caution">
    <text evidence="1">The sequence shown here is derived from an EMBL/GenBank/DDBJ whole genome shotgun (WGS) entry which is preliminary data.</text>
</comment>
<reference evidence="1" key="1">
    <citation type="submission" date="2019-12" db="EMBL/GenBank/DDBJ databases">
        <title>Genome sequencing and annotation of Brassica cretica.</title>
        <authorList>
            <person name="Studholme D.J."/>
            <person name="Sarris P.F."/>
        </authorList>
    </citation>
    <scope>NUCLEOTIDE SEQUENCE</scope>
    <source>
        <strain evidence="1">PFS-102/07</strain>
        <tissue evidence="1">Leaf</tissue>
    </source>
</reference>
<gene>
    <name evidence="1" type="ORF">F2Q70_00033743</name>
</gene>
<protein>
    <submittedName>
        <fullName evidence="1">Uncharacterized protein</fullName>
    </submittedName>
</protein>
<dbReference type="EMBL" id="QGKY02000246">
    <property type="protein sequence ID" value="KAF2584529.1"/>
    <property type="molecule type" value="Genomic_DNA"/>
</dbReference>
<proteinExistence type="predicted"/>
<dbReference type="AlphaFoldDB" id="A0A8S9JS04"/>
<name>A0A8S9JS04_BRACR</name>
<organism evidence="1">
    <name type="scientific">Brassica cretica</name>
    <name type="common">Mustard</name>
    <dbReference type="NCBI Taxonomy" id="69181"/>
    <lineage>
        <taxon>Eukaryota</taxon>
        <taxon>Viridiplantae</taxon>
        <taxon>Streptophyta</taxon>
        <taxon>Embryophyta</taxon>
        <taxon>Tracheophyta</taxon>
        <taxon>Spermatophyta</taxon>
        <taxon>Magnoliopsida</taxon>
        <taxon>eudicotyledons</taxon>
        <taxon>Gunneridae</taxon>
        <taxon>Pentapetalae</taxon>
        <taxon>rosids</taxon>
        <taxon>malvids</taxon>
        <taxon>Brassicales</taxon>
        <taxon>Brassicaceae</taxon>
        <taxon>Brassiceae</taxon>
        <taxon>Brassica</taxon>
    </lineage>
</organism>
<accession>A0A8S9JS04</accession>